<organism evidence="2">
    <name type="scientific">Cuerna arida</name>
    <dbReference type="NCBI Taxonomy" id="1464854"/>
    <lineage>
        <taxon>Eukaryota</taxon>
        <taxon>Metazoa</taxon>
        <taxon>Ecdysozoa</taxon>
        <taxon>Arthropoda</taxon>
        <taxon>Hexapoda</taxon>
        <taxon>Insecta</taxon>
        <taxon>Pterygota</taxon>
        <taxon>Neoptera</taxon>
        <taxon>Paraneoptera</taxon>
        <taxon>Hemiptera</taxon>
        <taxon>Auchenorrhyncha</taxon>
        <taxon>Membracoidea</taxon>
        <taxon>Cicadellidae</taxon>
        <taxon>Cicadellinae</taxon>
        <taxon>Proconiini</taxon>
        <taxon>Cuerna</taxon>
    </lineage>
</organism>
<sequence length="119" mass="13708">NNFYKSMGSESGYYSARASDDISIDKVLESESRAASSRSSRKRPVPPVEKKDSSSDFNKSMSISKVNEDDLKLRNELLRLDRHMNVLEKRLRQVEVQNKFLLIVGFLYFTLRLISSVRS</sequence>
<accession>A0A1B6GB94</accession>
<name>A0A1B6GB94_9HEMI</name>
<dbReference type="AlphaFoldDB" id="A0A1B6GB94"/>
<feature type="region of interest" description="Disordered" evidence="1">
    <location>
        <begin position="31"/>
        <end position="60"/>
    </location>
</feature>
<evidence type="ECO:0000256" key="1">
    <source>
        <dbReference type="SAM" id="MobiDB-lite"/>
    </source>
</evidence>
<evidence type="ECO:0000313" key="2">
    <source>
        <dbReference type="EMBL" id="JAS59705.1"/>
    </source>
</evidence>
<gene>
    <name evidence="2" type="ORF">g.3313</name>
</gene>
<dbReference type="EMBL" id="GECZ01010064">
    <property type="protein sequence ID" value="JAS59705.1"/>
    <property type="molecule type" value="Transcribed_RNA"/>
</dbReference>
<feature type="non-terminal residue" evidence="2">
    <location>
        <position position="1"/>
    </location>
</feature>
<proteinExistence type="predicted"/>
<protein>
    <submittedName>
        <fullName evidence="2">Uncharacterized protein</fullName>
    </submittedName>
</protein>
<reference evidence="2" key="1">
    <citation type="submission" date="2015-11" db="EMBL/GenBank/DDBJ databases">
        <title>De novo transcriptome assembly of four potential Pierce s Disease insect vectors from Arizona vineyards.</title>
        <authorList>
            <person name="Tassone E.E."/>
        </authorList>
    </citation>
    <scope>NUCLEOTIDE SEQUENCE</scope>
</reference>